<comment type="caution">
    <text evidence="4">The sequence shown here is derived from an EMBL/GenBank/DDBJ whole genome shotgun (WGS) entry which is preliminary data.</text>
</comment>
<name>A0A444AYT7_9MICO</name>
<feature type="region of interest" description="Disordered" evidence="2">
    <location>
        <begin position="1"/>
        <end position="54"/>
    </location>
</feature>
<reference evidence="4 5" key="1">
    <citation type="journal article" date="2009" name="Int. J. Syst. Evol. Microbiol.">
        <title>Janibacter hoylei sp. nov., Bacillus isronensis sp. nov. and Bacillus aryabhattai sp. nov., isolated from cryotubes used for collecting air from the upper atmosphere.</title>
        <authorList>
            <person name="Shivaji S."/>
            <person name="Chaturvedi P."/>
            <person name="Begum Z."/>
            <person name="Pindi P.K."/>
            <person name="Manorama R."/>
            <person name="Padmanaban D.A."/>
            <person name="Shouche Y.S."/>
            <person name="Pawar S."/>
            <person name="Vaishampayan P."/>
            <person name="Dutt C.B."/>
            <person name="Datta G.N."/>
            <person name="Manchanda R.K."/>
            <person name="Rao U.R."/>
            <person name="Bhargava P.M."/>
            <person name="Narlikar J.V."/>
        </authorList>
    </citation>
    <scope>NUCLEOTIDE SEQUENCE [LARGE SCALE GENOMIC DNA]</scope>
    <source>
        <strain evidence="4 5">PVAS-1</strain>
    </source>
</reference>
<evidence type="ECO:0000313" key="5">
    <source>
        <dbReference type="Proteomes" id="UP000288711"/>
    </source>
</evidence>
<organism evidence="4 5">
    <name type="scientific">Janibacter hoylei PVAS-1</name>
    <dbReference type="NCBI Taxonomy" id="1210046"/>
    <lineage>
        <taxon>Bacteria</taxon>
        <taxon>Bacillati</taxon>
        <taxon>Actinomycetota</taxon>
        <taxon>Actinomycetes</taxon>
        <taxon>Micrococcales</taxon>
        <taxon>Intrasporangiaceae</taxon>
        <taxon>Janibacter</taxon>
    </lineage>
</organism>
<keyword evidence="5" id="KW-1185">Reference proteome</keyword>
<evidence type="ECO:0000259" key="3">
    <source>
        <dbReference type="Pfam" id="PF00561"/>
    </source>
</evidence>
<dbReference type="Proteomes" id="UP000288711">
    <property type="component" value="Unassembled WGS sequence"/>
</dbReference>
<sequence length="356" mass="39294">MGRVPHRHGAALRHRRRRRSARSQGAEEGQGEHRAAEGDPQRAGDGRRHQAGQLNPPDAAAALVEGPWEHRFISANGARFHVTSTGTGPVVLFVHGYPQFWWSWRDQLPAVAAAGYRAVAVDLRGFGASDKPPSGYDAPTACDDLAAVIRSLGAERVALVGQGLGATFVWSMPTHHPGVTAAIAPIGMPHPAVFHHSMWRHPVQWRANRYLRAMQTPFASERQSVSVARRLHDWSGHDRSWITDEVERRYTEAMAFPFAGVAAAEYHRWFYRCRLTPTGLRYLQRVKAPVEVPVLHLHGAEDPTSLTTMAAECERHVTGPLEVRTVPGAGAFVPEEAPRTTNEALIAWLEAVHPAR</sequence>
<dbReference type="AlphaFoldDB" id="A0A444AYT7"/>
<dbReference type="Gene3D" id="3.40.50.1820">
    <property type="entry name" value="alpha/beta hydrolase"/>
    <property type="match status" value="1"/>
</dbReference>
<dbReference type="GO" id="GO:0016787">
    <property type="term" value="F:hydrolase activity"/>
    <property type="evidence" value="ECO:0007669"/>
    <property type="project" value="UniProtKB-KW"/>
</dbReference>
<feature type="compositionally biased region" description="Basic residues" evidence="2">
    <location>
        <begin position="1"/>
        <end position="21"/>
    </location>
</feature>
<gene>
    <name evidence="4" type="ORF">CWN80_15110</name>
</gene>
<dbReference type="InterPro" id="IPR000639">
    <property type="entry name" value="Epox_hydrolase-like"/>
</dbReference>
<evidence type="ECO:0000256" key="1">
    <source>
        <dbReference type="ARBA" id="ARBA00022801"/>
    </source>
</evidence>
<evidence type="ECO:0000256" key="2">
    <source>
        <dbReference type="SAM" id="MobiDB-lite"/>
    </source>
</evidence>
<dbReference type="EMBL" id="PIPF01000019">
    <property type="protein sequence ID" value="RWU81263.1"/>
    <property type="molecule type" value="Genomic_DNA"/>
</dbReference>
<dbReference type="PRINTS" id="PR00412">
    <property type="entry name" value="EPOXHYDRLASE"/>
</dbReference>
<protein>
    <submittedName>
        <fullName evidence="4">Alpha/beta hydrolase</fullName>
    </submittedName>
</protein>
<proteinExistence type="predicted"/>
<dbReference type="InterPro" id="IPR000073">
    <property type="entry name" value="AB_hydrolase_1"/>
</dbReference>
<dbReference type="Pfam" id="PF00561">
    <property type="entry name" value="Abhydrolase_1"/>
    <property type="match status" value="1"/>
</dbReference>
<evidence type="ECO:0000313" key="4">
    <source>
        <dbReference type="EMBL" id="RWU81263.1"/>
    </source>
</evidence>
<dbReference type="SUPFAM" id="SSF53474">
    <property type="entry name" value="alpha/beta-Hydrolases"/>
    <property type="match status" value="1"/>
</dbReference>
<accession>A0A444AYT7</accession>
<feature type="domain" description="AB hydrolase-1" evidence="3">
    <location>
        <begin position="89"/>
        <end position="335"/>
    </location>
</feature>
<keyword evidence="1 4" id="KW-0378">Hydrolase</keyword>
<dbReference type="InterPro" id="IPR029058">
    <property type="entry name" value="AB_hydrolase_fold"/>
</dbReference>
<dbReference type="PANTHER" id="PTHR43329">
    <property type="entry name" value="EPOXIDE HYDROLASE"/>
    <property type="match status" value="1"/>
</dbReference>
<feature type="compositionally biased region" description="Basic and acidic residues" evidence="2">
    <location>
        <begin position="30"/>
        <end position="48"/>
    </location>
</feature>